<feature type="domain" description="Transcription elongation factor Eaf N-terminal" evidence="2">
    <location>
        <begin position="21"/>
        <end position="122"/>
    </location>
</feature>
<dbReference type="InterPro" id="IPR019194">
    <property type="entry name" value="Tscrpt_elong_fac_Eaf_N"/>
</dbReference>
<sequence length="231" mass="24483">MKAPSHRIPPKPFPPGISQAKIKLGESVDRPEGIDPKDDYLFMKWGSGTSNFKPKSASEQQTGTMHYQDSGSLLLNFPSNCFRANLEMIADDKVDCILYWDEKEQCLILEQVSAQLARLEKVKKDSNNTNASSNSMPSHSRAGAVQSSASSAPANGTKTTSASGVPATAASAATVSVSNGAAVAEKAPLAAEKKPMDNASIMKPLYNGGETSDESDDSDSDDSESDSSMDD</sequence>
<proteinExistence type="predicted"/>
<evidence type="ECO:0000259" key="2">
    <source>
        <dbReference type="Pfam" id="PF09816"/>
    </source>
</evidence>
<gene>
    <name evidence="3" type="ORF">PCOS0759_LOCUS2464</name>
</gene>
<feature type="compositionally biased region" description="Low complexity" evidence="1">
    <location>
        <begin position="159"/>
        <end position="190"/>
    </location>
</feature>
<evidence type="ECO:0000256" key="1">
    <source>
        <dbReference type="SAM" id="MobiDB-lite"/>
    </source>
</evidence>
<name>A0A7S1PGI1_9EUKA</name>
<feature type="compositionally biased region" description="Polar residues" evidence="1">
    <location>
        <begin position="127"/>
        <end position="138"/>
    </location>
</feature>
<evidence type="ECO:0000313" key="3">
    <source>
        <dbReference type="EMBL" id="CAD9079232.1"/>
    </source>
</evidence>
<organism evidence="3">
    <name type="scientific">Percolomonas cosmopolitus</name>
    <dbReference type="NCBI Taxonomy" id="63605"/>
    <lineage>
        <taxon>Eukaryota</taxon>
        <taxon>Discoba</taxon>
        <taxon>Heterolobosea</taxon>
        <taxon>Tetramitia</taxon>
        <taxon>Eutetramitia</taxon>
        <taxon>Percolomonadidae</taxon>
        <taxon>Percolomonas</taxon>
    </lineage>
</organism>
<feature type="compositionally biased region" description="Polar residues" evidence="1">
    <location>
        <begin position="145"/>
        <end position="158"/>
    </location>
</feature>
<reference evidence="3" key="1">
    <citation type="submission" date="2021-01" db="EMBL/GenBank/DDBJ databases">
        <authorList>
            <person name="Corre E."/>
            <person name="Pelletier E."/>
            <person name="Niang G."/>
            <person name="Scheremetjew M."/>
            <person name="Finn R."/>
            <person name="Kale V."/>
            <person name="Holt S."/>
            <person name="Cochrane G."/>
            <person name="Meng A."/>
            <person name="Brown T."/>
            <person name="Cohen L."/>
        </authorList>
    </citation>
    <scope>NUCLEOTIDE SEQUENCE</scope>
    <source>
        <strain evidence="3">WS</strain>
    </source>
</reference>
<accession>A0A7S1PGI1</accession>
<feature type="compositionally biased region" description="Acidic residues" evidence="1">
    <location>
        <begin position="211"/>
        <end position="231"/>
    </location>
</feature>
<dbReference type="AlphaFoldDB" id="A0A7S1PGI1"/>
<protein>
    <recommendedName>
        <fullName evidence="2">Transcription elongation factor Eaf N-terminal domain-containing protein</fullName>
    </recommendedName>
</protein>
<feature type="region of interest" description="Disordered" evidence="1">
    <location>
        <begin position="124"/>
        <end position="231"/>
    </location>
</feature>
<dbReference type="EMBL" id="HBGD01002979">
    <property type="protein sequence ID" value="CAD9079232.1"/>
    <property type="molecule type" value="Transcribed_RNA"/>
</dbReference>
<dbReference type="Pfam" id="PF09816">
    <property type="entry name" value="EAF"/>
    <property type="match status" value="1"/>
</dbReference>